<gene>
    <name evidence="1" type="ORF">LEA_04728</name>
</gene>
<proteinExistence type="predicted"/>
<name>K1TTL6_9ZZZZ</name>
<reference evidence="1" key="1">
    <citation type="journal article" date="2013" name="Environ. Microbiol.">
        <title>Microbiota from the distal guts of lean and obese adolescents exhibit partial functional redundancy besides clear differences in community structure.</title>
        <authorList>
            <person name="Ferrer M."/>
            <person name="Ruiz A."/>
            <person name="Lanza F."/>
            <person name="Haange S.B."/>
            <person name="Oberbach A."/>
            <person name="Till H."/>
            <person name="Bargiela R."/>
            <person name="Campoy C."/>
            <person name="Segura M.T."/>
            <person name="Richter M."/>
            <person name="von Bergen M."/>
            <person name="Seifert J."/>
            <person name="Suarez A."/>
        </authorList>
    </citation>
    <scope>NUCLEOTIDE SEQUENCE</scope>
</reference>
<protein>
    <submittedName>
        <fullName evidence="1">Uncharacterized protein</fullName>
    </submittedName>
</protein>
<sequence>KLATYTKDIGKVITDREVMDKDEFGYL</sequence>
<accession>K1TTL6</accession>
<feature type="non-terminal residue" evidence="1">
    <location>
        <position position="1"/>
    </location>
</feature>
<dbReference type="EMBL" id="AJWY01003098">
    <property type="protein sequence ID" value="EKC76392.1"/>
    <property type="molecule type" value="Genomic_DNA"/>
</dbReference>
<organism evidence="1">
    <name type="scientific">human gut metagenome</name>
    <dbReference type="NCBI Taxonomy" id="408170"/>
    <lineage>
        <taxon>unclassified sequences</taxon>
        <taxon>metagenomes</taxon>
        <taxon>organismal metagenomes</taxon>
    </lineage>
</organism>
<comment type="caution">
    <text evidence="1">The sequence shown here is derived from an EMBL/GenBank/DDBJ whole genome shotgun (WGS) entry which is preliminary data.</text>
</comment>
<evidence type="ECO:0000313" key="1">
    <source>
        <dbReference type="EMBL" id="EKC76392.1"/>
    </source>
</evidence>
<dbReference type="AlphaFoldDB" id="K1TTL6"/>